<evidence type="ECO:0000256" key="1">
    <source>
        <dbReference type="ARBA" id="ARBA00006484"/>
    </source>
</evidence>
<dbReference type="PANTHER" id="PTHR43943">
    <property type="entry name" value="DEHYDROGENASE/REDUCTASE (SDR FAMILY) MEMBER 4"/>
    <property type="match status" value="1"/>
</dbReference>
<dbReference type="PRINTS" id="PR00080">
    <property type="entry name" value="SDRFAMILY"/>
</dbReference>
<dbReference type="PRINTS" id="PR00081">
    <property type="entry name" value="GDHRDH"/>
</dbReference>
<dbReference type="InterPro" id="IPR036291">
    <property type="entry name" value="NAD(P)-bd_dom_sf"/>
</dbReference>
<sequence>MDISLGGKVALVTGASKGIGLAIAQAYAAHGAKVMLSSRKRDALDDAAATVDGDVDVFEANAGDPDAAEAAVDATIERFGGIDVLVNNAATNPYMGRSIDIDVPRWQKTFEVNLRGPLLWSHHAWHRSLKDRPGSTIINIASIGGLSVGSSIGIYNNTKAALIHLTKVLAVELAPTRVNAIAPGLVKTDMARALWEPNEAQLGQGTPLGRIGEPEDIAHAALFLASDMASWITGHTLVVDGGAMVAGRG</sequence>
<evidence type="ECO:0000313" key="4">
    <source>
        <dbReference type="Proteomes" id="UP000334019"/>
    </source>
</evidence>
<protein>
    <submittedName>
        <fullName evidence="3">Glucose 1-dehydrogenase</fullName>
        <ecNumber evidence="3">1.1.1.47</ecNumber>
    </submittedName>
</protein>
<dbReference type="FunFam" id="3.40.50.720:FF:000084">
    <property type="entry name" value="Short-chain dehydrogenase reductase"/>
    <property type="match status" value="1"/>
</dbReference>
<dbReference type="InterPro" id="IPR002347">
    <property type="entry name" value="SDR_fam"/>
</dbReference>
<keyword evidence="2 3" id="KW-0560">Oxidoreductase</keyword>
<evidence type="ECO:0000313" key="3">
    <source>
        <dbReference type="EMBL" id="QGG95527.1"/>
    </source>
</evidence>
<accession>A0A5Q2RN58</accession>
<dbReference type="EMBL" id="CP045851">
    <property type="protein sequence ID" value="QGG95527.1"/>
    <property type="molecule type" value="Genomic_DNA"/>
</dbReference>
<dbReference type="InterPro" id="IPR020904">
    <property type="entry name" value="Sc_DH/Rdtase_CS"/>
</dbReference>
<dbReference type="CDD" id="cd05233">
    <property type="entry name" value="SDR_c"/>
    <property type="match status" value="1"/>
</dbReference>
<name>A0A5Q2RN58_9ACTN</name>
<evidence type="ECO:0000256" key="2">
    <source>
        <dbReference type="ARBA" id="ARBA00023002"/>
    </source>
</evidence>
<dbReference type="KEGG" id="atq:GH723_10700"/>
<dbReference type="RefSeq" id="WP_153759634.1">
    <property type="nucleotide sequence ID" value="NZ_CP045851.1"/>
</dbReference>
<dbReference type="SUPFAM" id="SSF51735">
    <property type="entry name" value="NAD(P)-binding Rossmann-fold domains"/>
    <property type="match status" value="1"/>
</dbReference>
<dbReference type="NCBIfam" id="NF005559">
    <property type="entry name" value="PRK07231.1"/>
    <property type="match status" value="1"/>
</dbReference>
<dbReference type="Gene3D" id="3.40.50.720">
    <property type="entry name" value="NAD(P)-binding Rossmann-like Domain"/>
    <property type="match status" value="1"/>
</dbReference>
<proteinExistence type="inferred from homology"/>
<dbReference type="AlphaFoldDB" id="A0A5Q2RN58"/>
<dbReference type="EC" id="1.1.1.47" evidence="3"/>
<dbReference type="Proteomes" id="UP000334019">
    <property type="component" value="Chromosome"/>
</dbReference>
<keyword evidence="4" id="KW-1185">Reference proteome</keyword>
<dbReference type="Pfam" id="PF13561">
    <property type="entry name" value="adh_short_C2"/>
    <property type="match status" value="1"/>
</dbReference>
<gene>
    <name evidence="3" type="ORF">GH723_10700</name>
</gene>
<dbReference type="PANTHER" id="PTHR43943:SF2">
    <property type="entry name" value="DEHYDROGENASE_REDUCTASE 4"/>
    <property type="match status" value="1"/>
</dbReference>
<dbReference type="PROSITE" id="PS00061">
    <property type="entry name" value="ADH_SHORT"/>
    <property type="match status" value="1"/>
</dbReference>
<organism evidence="3 4">
    <name type="scientific">Actinomarinicola tropica</name>
    <dbReference type="NCBI Taxonomy" id="2789776"/>
    <lineage>
        <taxon>Bacteria</taxon>
        <taxon>Bacillati</taxon>
        <taxon>Actinomycetota</taxon>
        <taxon>Acidimicrobiia</taxon>
        <taxon>Acidimicrobiales</taxon>
        <taxon>Iamiaceae</taxon>
        <taxon>Actinomarinicola</taxon>
    </lineage>
</organism>
<reference evidence="3 4" key="1">
    <citation type="submission" date="2019-11" db="EMBL/GenBank/DDBJ databases">
        <authorList>
            <person name="He Y."/>
        </authorList>
    </citation>
    <scope>NUCLEOTIDE SEQUENCE [LARGE SCALE GENOMIC DNA]</scope>
    <source>
        <strain evidence="3 4">SCSIO 58843</strain>
    </source>
</reference>
<comment type="similarity">
    <text evidence="1">Belongs to the short-chain dehydrogenases/reductases (SDR) family.</text>
</comment>
<dbReference type="GO" id="GO:0047936">
    <property type="term" value="F:glucose 1-dehydrogenase [NAD(P)+] activity"/>
    <property type="evidence" value="ECO:0007669"/>
    <property type="project" value="UniProtKB-EC"/>
</dbReference>